<dbReference type="InterPro" id="IPR032466">
    <property type="entry name" value="Metal_Hydrolase"/>
</dbReference>
<dbReference type="GO" id="GO:0005737">
    <property type="term" value="C:cytoplasm"/>
    <property type="evidence" value="ECO:0007669"/>
    <property type="project" value="UniProtKB-UniRule"/>
</dbReference>
<dbReference type="GO" id="GO:0050480">
    <property type="term" value="F:imidazolonepropionase activity"/>
    <property type="evidence" value="ECO:0007669"/>
    <property type="project" value="UniProtKB-UniRule"/>
</dbReference>
<dbReference type="Gene3D" id="2.30.40.10">
    <property type="entry name" value="Urease, subunit C, domain 1"/>
    <property type="match status" value="1"/>
</dbReference>
<keyword evidence="4 10" id="KW-0378">Hydrolase</keyword>
<dbReference type="GO" id="GO:0046872">
    <property type="term" value="F:metal ion binding"/>
    <property type="evidence" value="ECO:0007669"/>
    <property type="project" value="UniProtKB-KW"/>
</dbReference>
<reference evidence="10 11" key="1">
    <citation type="submission" date="2020-07" db="EMBL/GenBank/DDBJ databases">
        <title>Genomic Encyclopedia of Type Strains, Phase IV (KMG-V): Genome sequencing to study the core and pangenomes of soil and plant-associated prokaryotes.</title>
        <authorList>
            <person name="Whitman W."/>
        </authorList>
    </citation>
    <scope>NUCLEOTIDE SEQUENCE [LARGE SCALE GENOMIC DNA]</scope>
    <source>
        <strain evidence="10 11">X4EP2</strain>
    </source>
</reference>
<keyword evidence="6" id="KW-0862">Zinc</keyword>
<dbReference type="Proteomes" id="UP000589520">
    <property type="component" value="Unassembled WGS sequence"/>
</dbReference>
<dbReference type="EMBL" id="JACCCW010000002">
    <property type="protein sequence ID" value="NYF80068.1"/>
    <property type="molecule type" value="Genomic_DNA"/>
</dbReference>
<dbReference type="InterPro" id="IPR011059">
    <property type="entry name" value="Metal-dep_hydrolase_composite"/>
</dbReference>
<dbReference type="PANTHER" id="PTHR42752:SF1">
    <property type="entry name" value="IMIDAZOLONEPROPIONASE-RELATED"/>
    <property type="match status" value="1"/>
</dbReference>
<comment type="caution">
    <text evidence="10">The sequence shown here is derived from an EMBL/GenBank/DDBJ whole genome shotgun (WGS) entry which is preliminary data.</text>
</comment>
<evidence type="ECO:0000256" key="6">
    <source>
        <dbReference type="ARBA" id="ARBA00022833"/>
    </source>
</evidence>
<name>A0A7Y9TTL0_9BACT</name>
<organism evidence="10 11">
    <name type="scientific">Granulicella arctica</name>
    <dbReference type="NCBI Taxonomy" id="940613"/>
    <lineage>
        <taxon>Bacteria</taxon>
        <taxon>Pseudomonadati</taxon>
        <taxon>Acidobacteriota</taxon>
        <taxon>Terriglobia</taxon>
        <taxon>Terriglobales</taxon>
        <taxon>Acidobacteriaceae</taxon>
        <taxon>Granulicella</taxon>
    </lineage>
</organism>
<evidence type="ECO:0000256" key="7">
    <source>
        <dbReference type="ARBA" id="ARBA00023004"/>
    </source>
</evidence>
<evidence type="ECO:0000256" key="1">
    <source>
        <dbReference type="ARBA" id="ARBA00005023"/>
    </source>
</evidence>
<dbReference type="RefSeq" id="WP_179491174.1">
    <property type="nucleotide sequence ID" value="NZ_JACCCW010000002.1"/>
</dbReference>
<keyword evidence="5" id="KW-0369">Histidine metabolism</keyword>
<dbReference type="Pfam" id="PF01979">
    <property type="entry name" value="Amidohydro_1"/>
    <property type="match status" value="1"/>
</dbReference>
<keyword evidence="11" id="KW-1185">Reference proteome</keyword>
<proteinExistence type="predicted"/>
<dbReference type="GO" id="GO:0019556">
    <property type="term" value="P:L-histidine catabolic process to glutamate and formamide"/>
    <property type="evidence" value="ECO:0007669"/>
    <property type="project" value="UniProtKB-UniRule"/>
</dbReference>
<evidence type="ECO:0000256" key="4">
    <source>
        <dbReference type="ARBA" id="ARBA00022801"/>
    </source>
</evidence>
<dbReference type="InterPro" id="IPR006680">
    <property type="entry name" value="Amidohydro-rel"/>
</dbReference>
<evidence type="ECO:0000256" key="5">
    <source>
        <dbReference type="ARBA" id="ARBA00022808"/>
    </source>
</evidence>
<comment type="pathway">
    <text evidence="1">Amino-acid degradation.</text>
</comment>
<dbReference type="Gene3D" id="3.20.20.140">
    <property type="entry name" value="Metal-dependent hydrolases"/>
    <property type="match status" value="1"/>
</dbReference>
<evidence type="ECO:0000256" key="3">
    <source>
        <dbReference type="ARBA" id="ARBA00022723"/>
    </source>
</evidence>
<feature type="domain" description="Amidohydrolase-related" evidence="9">
    <location>
        <begin position="69"/>
        <end position="405"/>
    </location>
</feature>
<evidence type="ECO:0000313" key="11">
    <source>
        <dbReference type="Proteomes" id="UP000589520"/>
    </source>
</evidence>
<dbReference type="SUPFAM" id="SSF51338">
    <property type="entry name" value="Composite domain of metallo-dependent hydrolases"/>
    <property type="match status" value="2"/>
</dbReference>
<protein>
    <recommendedName>
        <fullName evidence="2 8">Imidazolonepropionase</fullName>
        <ecNumber evidence="2 8">3.5.2.7</ecNumber>
    </recommendedName>
</protein>
<gene>
    <name evidence="10" type="ORF">HDF17_002388</name>
</gene>
<sequence>MKADLLITGISQLVTAKGRGARHGAAMRELEVVEGASLAITGGLIAWTGKSCEWAGHASETVDLEGRAVVPALIDPHTHAVWAGDRLADFDARTSGKSYEEILKAGGGIRSSIRATASATQEELVRLAAPRMARLLRSGATTIEVKSGYGFEPYAEIAMLEAIQVLRASTPARILSTLLIHIPPAHVQDRTSYIADVCNLLIPEVANKKLAVALDIFVEQEAWHVDEAEVMLHCARQHGMAIKLHSEQFQRVGGLELGIHMGALSVDHLEACVPEQFELLAASSTIATILPGVSLHLGIAAAPGRQLIDAGAAVAVGTDLNPGSSPLFSAAAALALAVRLNGLTTEEALMAGTVNAACAVGLIDAGRIEAGLEADFLVLEGRDWRELIYILGANPVREVWIHGEKVEQ</sequence>
<accession>A0A7Y9TTL0</accession>
<dbReference type="AlphaFoldDB" id="A0A7Y9TTL0"/>
<dbReference type="NCBIfam" id="TIGR01224">
    <property type="entry name" value="hutI"/>
    <property type="match status" value="1"/>
</dbReference>
<keyword evidence="7" id="KW-0408">Iron</keyword>
<dbReference type="EC" id="3.5.2.7" evidence="2 8"/>
<dbReference type="InterPro" id="IPR005920">
    <property type="entry name" value="HutI"/>
</dbReference>
<evidence type="ECO:0000256" key="2">
    <source>
        <dbReference type="ARBA" id="ARBA00012864"/>
    </source>
</evidence>
<dbReference type="SUPFAM" id="SSF51556">
    <property type="entry name" value="Metallo-dependent hydrolases"/>
    <property type="match status" value="1"/>
</dbReference>
<evidence type="ECO:0000256" key="8">
    <source>
        <dbReference type="NCBIfam" id="TIGR01224"/>
    </source>
</evidence>
<evidence type="ECO:0000313" key="10">
    <source>
        <dbReference type="EMBL" id="NYF80068.1"/>
    </source>
</evidence>
<dbReference type="PANTHER" id="PTHR42752">
    <property type="entry name" value="IMIDAZOLONEPROPIONASE"/>
    <property type="match status" value="1"/>
</dbReference>
<evidence type="ECO:0000259" key="9">
    <source>
        <dbReference type="Pfam" id="PF01979"/>
    </source>
</evidence>
<keyword evidence="3" id="KW-0479">Metal-binding</keyword>